<evidence type="ECO:0000259" key="2">
    <source>
        <dbReference type="PROSITE" id="PS50110"/>
    </source>
</evidence>
<dbReference type="Proteomes" id="UP000191110">
    <property type="component" value="Unassembled WGS sequence"/>
</dbReference>
<accession>A0A1T2L5J6</accession>
<name>A0A1T2L5J6_9GAMM</name>
<dbReference type="InterPro" id="IPR011006">
    <property type="entry name" value="CheY-like_superfamily"/>
</dbReference>
<keyword evidence="1" id="KW-0597">Phosphoprotein</keyword>
<reference evidence="3 4" key="1">
    <citation type="submission" date="2016-11" db="EMBL/GenBank/DDBJ databases">
        <title>Mixed transmission modes and dynamic genome evolution in an obligate animal-bacterial symbiosis.</title>
        <authorList>
            <person name="Russell S.L."/>
            <person name="Corbett-Detig R.B."/>
            <person name="Cavanaugh C.M."/>
        </authorList>
    </citation>
    <scope>NUCLEOTIDE SEQUENCE [LARGE SCALE GENOMIC DNA]</scope>
    <source>
        <strain evidence="3">Sveles-Q1</strain>
    </source>
</reference>
<dbReference type="SMART" id="SM00448">
    <property type="entry name" value="REC"/>
    <property type="match status" value="1"/>
</dbReference>
<dbReference type="GO" id="GO:0000160">
    <property type="term" value="P:phosphorelay signal transduction system"/>
    <property type="evidence" value="ECO:0007669"/>
    <property type="project" value="InterPro"/>
</dbReference>
<proteinExistence type="predicted"/>
<evidence type="ECO:0000256" key="1">
    <source>
        <dbReference type="PROSITE-ProRule" id="PRU00169"/>
    </source>
</evidence>
<dbReference type="InterPro" id="IPR001789">
    <property type="entry name" value="Sig_transdc_resp-reg_receiver"/>
</dbReference>
<gene>
    <name evidence="3" type="ORF">BOW53_08190</name>
</gene>
<dbReference type="Pfam" id="PF00072">
    <property type="entry name" value="Response_reg"/>
    <property type="match status" value="1"/>
</dbReference>
<keyword evidence="4" id="KW-1185">Reference proteome</keyword>
<dbReference type="SUPFAM" id="SSF52172">
    <property type="entry name" value="CheY-like"/>
    <property type="match status" value="1"/>
</dbReference>
<evidence type="ECO:0000313" key="3">
    <source>
        <dbReference type="EMBL" id="OOZ40341.1"/>
    </source>
</evidence>
<feature type="modified residue" description="4-aspartylphosphate" evidence="1">
    <location>
        <position position="69"/>
    </location>
</feature>
<dbReference type="EMBL" id="MPRL01000027">
    <property type="protein sequence ID" value="OOZ40341.1"/>
    <property type="molecule type" value="Genomic_DNA"/>
</dbReference>
<dbReference type="AlphaFoldDB" id="A0A1T2L5J6"/>
<dbReference type="PROSITE" id="PS50110">
    <property type="entry name" value="RESPONSE_REGULATORY"/>
    <property type="match status" value="1"/>
</dbReference>
<evidence type="ECO:0000313" key="4">
    <source>
        <dbReference type="Proteomes" id="UP000191110"/>
    </source>
</evidence>
<dbReference type="RefSeq" id="WP_172840263.1">
    <property type="nucleotide sequence ID" value="NZ_MPRL01000027.1"/>
</dbReference>
<feature type="domain" description="Response regulatory" evidence="2">
    <location>
        <begin position="17"/>
        <end position="133"/>
    </location>
</feature>
<sequence>MGTLFNCIGIHSCPPEINVLVVDNKEYLDHITTILNKEFHIKEIIHCDNSKDAMAVIDSDKHLGFIFADWELSGSKFIDPVRADRENHHTPLVIMAENDSDAVIGNAMRHGASTHIGKPFLEQALVTRIHRITSMQERRLMRRLHPDVAYDLNIDTGSGESATVKLVDISLHCCLTRAAIELTRELQIFETYRARMDIEGYHFEFNCQLHRIESDPNSPPPVSTVLFQFVFTELTDETSQKLAQLMDEFDSRWQ</sequence>
<comment type="caution">
    <text evidence="3">The sequence shown here is derived from an EMBL/GenBank/DDBJ whole genome shotgun (WGS) entry which is preliminary data.</text>
</comment>
<protein>
    <recommendedName>
        <fullName evidence="2">Response regulatory domain-containing protein</fullName>
    </recommendedName>
</protein>
<dbReference type="Gene3D" id="3.40.50.2300">
    <property type="match status" value="1"/>
</dbReference>
<organism evidence="3 4">
    <name type="scientific">Solemya pervernicosa gill symbiont</name>
    <dbReference type="NCBI Taxonomy" id="642797"/>
    <lineage>
        <taxon>Bacteria</taxon>
        <taxon>Pseudomonadati</taxon>
        <taxon>Pseudomonadota</taxon>
        <taxon>Gammaproteobacteria</taxon>
        <taxon>sulfur-oxidizing symbionts</taxon>
    </lineage>
</organism>